<feature type="region of interest" description="Disordered" evidence="5">
    <location>
        <begin position="344"/>
        <end position="414"/>
    </location>
</feature>
<dbReference type="Proteomes" id="UP001233999">
    <property type="component" value="Unassembled WGS sequence"/>
</dbReference>
<dbReference type="InterPro" id="IPR004012">
    <property type="entry name" value="Run_dom"/>
</dbReference>
<dbReference type="GO" id="GO:1901981">
    <property type="term" value="F:phosphatidylinositol phosphate binding"/>
    <property type="evidence" value="ECO:0007669"/>
    <property type="project" value="TreeGrafter"/>
</dbReference>
<proteinExistence type="predicted"/>
<keyword evidence="8" id="KW-1185">Reference proteome</keyword>
<evidence type="ECO:0000259" key="6">
    <source>
        <dbReference type="PROSITE" id="PS50826"/>
    </source>
</evidence>
<evidence type="ECO:0000256" key="5">
    <source>
        <dbReference type="SAM" id="MobiDB-lite"/>
    </source>
</evidence>
<dbReference type="CDD" id="cd17686">
    <property type="entry name" value="RUN_RUBCN"/>
    <property type="match status" value="1"/>
</dbReference>
<evidence type="ECO:0000313" key="8">
    <source>
        <dbReference type="Proteomes" id="UP001233999"/>
    </source>
</evidence>
<keyword evidence="4" id="KW-0072">Autophagy</keyword>
<feature type="domain" description="RUN" evidence="6">
    <location>
        <begin position="35"/>
        <end position="171"/>
    </location>
</feature>
<sequence length="908" mass="103063">MFEGEDRHQQEYRQLLQFLKGTVEGLLISQVSNVWNIYGGLTRLHSAMEKIFKHGCRVFSHDGEPDLWIFIQGLSWLQPTLAVSPTFLGEVEENVPELPEQVGKKAWMWLYKSLQGHTLSHKLSWLLSDREHLHSCYEKFGYLCQEKYSEATLICLRAVEQNQPSLLTEIDPCLYLSTWNLQILHKTHRRCSSFPEAEYNKIHKVKVKMNFHFLKLIRRYQVDTVEVAVEVSAADEPEKQEDAATQLQDEADKEEPPSEEAAAASGSLKSWHSLPNIVIPDEESVFESSNLSQSFRLQKNLTSGNIKRKNSDANKLSPSVLQIDYSSVKDWKPLPLKNFSKGAIAKKQSRSKDDHVLAKRTSKLAEHSSGSSDTLNPEACKSSDESQFSNINDKSQNEKPNIRPSDLKLSKKGVTAKRQRKTIIVGSAPEYAGEWLSDEQVTPRNEQFKLHKKSFIESGGGSVLPMSTGFFPRPTEGQSLTSFLSSGQFSRPSAELDRENAHFSISEAMIAAIEQVKCKRQLRVAEDSGEVCDESDEEINHLKQRIRLRRRQRQEEKQRHLLGISLLSDGKTDTTTTDQSVSPLSSSPGTPSESISTDDVDDLEVDEVKNLAQLKNSGLSVSLASLYSEADLSKHPPLRTGTDVVVTESVVSAEGVALSLLRQFGEKHLPRASDLQWLVSEQDAPQQLLPLPTSWPVSPDEAEDMDMRQATPLRGTIDWAPPRSQVIFTPHPPPVRRVLMVKQKYKCAGCGMTVAPEYANKFRYCEYLGRYFCTGCHTNQLAFIPGKVLTKWDFNRYAVSSFSYRLLDQMLMDPLFIINDHSPGLYRKARQLERTRQLRIQLYYLKHFVISCRFAKHLQESLQREPRYLLMEEHAYSMNDLVQVKSGEMVTRLRELVSSCSQHVAECQ</sequence>
<dbReference type="AlphaFoldDB" id="A0AAD8EHP6"/>
<dbReference type="InterPro" id="IPR025258">
    <property type="entry name" value="RH_dom"/>
</dbReference>
<dbReference type="EMBL" id="JASPKZ010004175">
    <property type="protein sequence ID" value="KAJ9590980.1"/>
    <property type="molecule type" value="Genomic_DNA"/>
</dbReference>
<name>A0AAD8EHP6_DIPPU</name>
<accession>A0AAD8EHP6</accession>
<dbReference type="Pfam" id="PF13901">
    <property type="entry name" value="RH_dom"/>
    <property type="match status" value="1"/>
</dbReference>
<evidence type="ECO:0000256" key="2">
    <source>
        <dbReference type="ARBA" id="ARBA00022553"/>
    </source>
</evidence>
<comment type="caution">
    <text evidence="7">The sequence shown here is derived from an EMBL/GenBank/DDBJ whole genome shotgun (WGS) entry which is preliminary data.</text>
</comment>
<keyword evidence="2" id="KW-0597">Phosphoprotein</keyword>
<feature type="compositionally biased region" description="Low complexity" evidence="5">
    <location>
        <begin position="576"/>
        <end position="595"/>
    </location>
</feature>
<dbReference type="SMART" id="SM01175">
    <property type="entry name" value="DUF4206"/>
    <property type="match status" value="1"/>
</dbReference>
<reference evidence="7" key="2">
    <citation type="submission" date="2023-05" db="EMBL/GenBank/DDBJ databases">
        <authorList>
            <person name="Fouks B."/>
        </authorList>
    </citation>
    <scope>NUCLEOTIDE SEQUENCE</scope>
    <source>
        <strain evidence="7">Stay&amp;Tobe</strain>
        <tissue evidence="7">Testes</tissue>
    </source>
</reference>
<organism evidence="7 8">
    <name type="scientific">Diploptera punctata</name>
    <name type="common">Pacific beetle cockroach</name>
    <dbReference type="NCBI Taxonomy" id="6984"/>
    <lineage>
        <taxon>Eukaryota</taxon>
        <taxon>Metazoa</taxon>
        <taxon>Ecdysozoa</taxon>
        <taxon>Arthropoda</taxon>
        <taxon>Hexapoda</taxon>
        <taxon>Insecta</taxon>
        <taxon>Pterygota</taxon>
        <taxon>Neoptera</taxon>
        <taxon>Polyneoptera</taxon>
        <taxon>Dictyoptera</taxon>
        <taxon>Blattodea</taxon>
        <taxon>Blaberoidea</taxon>
        <taxon>Blaberidae</taxon>
        <taxon>Diplopterinae</taxon>
        <taxon>Diploptera</taxon>
    </lineage>
</organism>
<dbReference type="PANTHER" id="PTHR45971:SF1">
    <property type="entry name" value="RUBICON, ISOFORM A"/>
    <property type="match status" value="1"/>
</dbReference>
<dbReference type="PANTHER" id="PTHR45971">
    <property type="entry name" value="PHOX (PX) DOMAIN-CONTAINING PROTEIN"/>
    <property type="match status" value="1"/>
</dbReference>
<feature type="region of interest" description="Disordered" evidence="5">
    <location>
        <begin position="233"/>
        <end position="267"/>
    </location>
</feature>
<dbReference type="InterPro" id="IPR052428">
    <property type="entry name" value="Autophagy_HostDef_Reg"/>
</dbReference>
<evidence type="ECO:0000256" key="3">
    <source>
        <dbReference type="ARBA" id="ARBA00022753"/>
    </source>
</evidence>
<comment type="subcellular location">
    <subcellularLocation>
        <location evidence="1">Late endosome</location>
    </subcellularLocation>
</comment>
<feature type="compositionally biased region" description="Basic and acidic residues" evidence="5">
    <location>
        <begin position="395"/>
        <end position="409"/>
    </location>
</feature>
<dbReference type="Pfam" id="PF21054">
    <property type="entry name" value="RUBC_PIKBD"/>
    <property type="match status" value="1"/>
</dbReference>
<dbReference type="PROSITE" id="PS50826">
    <property type="entry name" value="RUN"/>
    <property type="match status" value="1"/>
</dbReference>
<evidence type="ECO:0000313" key="7">
    <source>
        <dbReference type="EMBL" id="KAJ9590980.1"/>
    </source>
</evidence>
<protein>
    <recommendedName>
        <fullName evidence="6">RUN domain-containing protein</fullName>
    </recommendedName>
</protein>
<feature type="compositionally biased region" description="Polar residues" evidence="5">
    <location>
        <begin position="385"/>
        <end position="394"/>
    </location>
</feature>
<feature type="region of interest" description="Disordered" evidence="5">
    <location>
        <begin position="562"/>
        <end position="600"/>
    </location>
</feature>
<keyword evidence="3" id="KW-0967">Endosome</keyword>
<dbReference type="Gene3D" id="1.20.58.900">
    <property type="match status" value="1"/>
</dbReference>
<dbReference type="GO" id="GO:0006914">
    <property type="term" value="P:autophagy"/>
    <property type="evidence" value="ECO:0007669"/>
    <property type="project" value="UniProtKB-KW"/>
</dbReference>
<feature type="non-terminal residue" evidence="7">
    <location>
        <position position="1"/>
    </location>
</feature>
<evidence type="ECO:0000256" key="4">
    <source>
        <dbReference type="ARBA" id="ARBA00023006"/>
    </source>
</evidence>
<dbReference type="GO" id="GO:0005770">
    <property type="term" value="C:late endosome"/>
    <property type="evidence" value="ECO:0007669"/>
    <property type="project" value="UniProtKB-SubCell"/>
</dbReference>
<dbReference type="InterPro" id="IPR037213">
    <property type="entry name" value="Run_dom_sf"/>
</dbReference>
<evidence type="ECO:0000256" key="1">
    <source>
        <dbReference type="ARBA" id="ARBA00004603"/>
    </source>
</evidence>
<dbReference type="InterPro" id="IPR048569">
    <property type="entry name" value="RUBC_PIKBD"/>
</dbReference>
<gene>
    <name evidence="7" type="ORF">L9F63_015986</name>
</gene>
<dbReference type="SUPFAM" id="SSF140741">
    <property type="entry name" value="RUN domain-like"/>
    <property type="match status" value="1"/>
</dbReference>
<reference evidence="7" key="1">
    <citation type="journal article" date="2023" name="IScience">
        <title>Live-bearing cockroach genome reveals convergent evolutionary mechanisms linked to viviparity in insects and beyond.</title>
        <authorList>
            <person name="Fouks B."/>
            <person name="Harrison M.C."/>
            <person name="Mikhailova A.A."/>
            <person name="Marchal E."/>
            <person name="English S."/>
            <person name="Carruthers M."/>
            <person name="Jennings E.C."/>
            <person name="Chiamaka E.L."/>
            <person name="Frigard R.A."/>
            <person name="Pippel M."/>
            <person name="Attardo G.M."/>
            <person name="Benoit J.B."/>
            <person name="Bornberg-Bauer E."/>
            <person name="Tobe S.S."/>
        </authorList>
    </citation>
    <scope>NUCLEOTIDE SEQUENCE</scope>
    <source>
        <strain evidence="7">Stay&amp;Tobe</strain>
    </source>
</reference>